<dbReference type="GO" id="GO:0015833">
    <property type="term" value="P:peptide transport"/>
    <property type="evidence" value="ECO:0007669"/>
    <property type="project" value="TreeGrafter"/>
</dbReference>
<dbReference type="Pfam" id="PF00496">
    <property type="entry name" value="SBP_bac_5"/>
    <property type="match status" value="1"/>
</dbReference>
<dbReference type="STRING" id="1420583.V473_22270"/>
<keyword evidence="4" id="KW-0732">Signal</keyword>
<accession>A0A0J7XM12</accession>
<evidence type="ECO:0000259" key="5">
    <source>
        <dbReference type="Pfam" id="PF00496"/>
    </source>
</evidence>
<feature type="domain" description="Solute-binding protein family 5" evidence="5">
    <location>
        <begin position="86"/>
        <end position="427"/>
    </location>
</feature>
<name>A0A0J7XM12_9SPHN</name>
<evidence type="ECO:0000256" key="3">
    <source>
        <dbReference type="ARBA" id="ARBA00022448"/>
    </source>
</evidence>
<reference evidence="6 7" key="1">
    <citation type="journal article" date="2015" name="G3 (Bethesda)">
        <title>Insights into Ongoing Evolution of the Hexachlorocyclohexane Catabolic Pathway from Comparative Genomics of Ten Sphingomonadaceae Strains.</title>
        <authorList>
            <person name="Pearce S.L."/>
            <person name="Oakeshott J.G."/>
            <person name="Pandey G."/>
        </authorList>
    </citation>
    <scope>NUCLEOTIDE SEQUENCE [LARGE SCALE GENOMIC DNA]</scope>
    <source>
        <strain evidence="6 7">LL01</strain>
    </source>
</reference>
<dbReference type="PIRSF" id="PIRSF002741">
    <property type="entry name" value="MppA"/>
    <property type="match status" value="1"/>
</dbReference>
<dbReference type="Gene3D" id="3.40.190.10">
    <property type="entry name" value="Periplasmic binding protein-like II"/>
    <property type="match status" value="1"/>
</dbReference>
<dbReference type="InterPro" id="IPR000914">
    <property type="entry name" value="SBP_5_dom"/>
</dbReference>
<evidence type="ECO:0000313" key="6">
    <source>
        <dbReference type="EMBL" id="KMS52133.1"/>
    </source>
</evidence>
<dbReference type="RefSeq" id="WP_066609137.1">
    <property type="nucleotide sequence ID" value="NZ_KQ130438.1"/>
</dbReference>
<evidence type="ECO:0000256" key="1">
    <source>
        <dbReference type="ARBA" id="ARBA00004418"/>
    </source>
</evidence>
<sequence>MTDAMSPFSRRDLIGAGLGIGAGLLLPDGALAASRPRVGGRIRVASLSSSTADTLDPAKGALSTDYVRHYMFYSGLTVLDRQLIARPALAERMDSTDQIAWHVRLRKGVTFHDGADLTAADVVWSLLRHKDAATGSKMAQIAEQFAQVKATGRHELTIRLTGPNADLPTILAQSHFLILRAGTRDFRTANGTGPYLCAQFRPGVRTLARRNPNYWKPGKPYLEEIELIGIPDEVSRVNALLSGDVHLVIAVNPRSTKRIMASRGHALLETQSGLYTNLIMQQRQLPTGNPHFVAAMQYLIDRPLIKRALYRGYATIANDQPIPPFHPYYRADLPQRSLDLDKAKWHLQRAGLTGVRLPVYASPAADGSVDMASILQEYGSRVGLKLAVNRVPADGYWSTHWMKHPLGFGNTNPRPTADLLFSLFYKSDAAWNESGWKNPRFDRLLLEARGEADQARRKQLYGEMQGLVRDHCGVGIPVFISLIDGYDQRLKGMYPVSLGGLMGYQFAEHVWWEG</sequence>
<keyword evidence="7" id="KW-1185">Reference proteome</keyword>
<dbReference type="Gene3D" id="3.90.76.10">
    <property type="entry name" value="Dipeptide-binding Protein, Domain 1"/>
    <property type="match status" value="1"/>
</dbReference>
<protein>
    <submittedName>
        <fullName evidence="6">ABC transporter substrate-binding protein</fullName>
    </submittedName>
</protein>
<dbReference type="Proteomes" id="UP000052232">
    <property type="component" value="Unassembled WGS sequence"/>
</dbReference>
<evidence type="ECO:0000256" key="2">
    <source>
        <dbReference type="ARBA" id="ARBA00005695"/>
    </source>
</evidence>
<keyword evidence="3" id="KW-0813">Transport</keyword>
<dbReference type="InterPro" id="IPR030678">
    <property type="entry name" value="Peptide/Ni-bd"/>
</dbReference>
<dbReference type="EMBL" id="JACT01000007">
    <property type="protein sequence ID" value="KMS52133.1"/>
    <property type="molecule type" value="Genomic_DNA"/>
</dbReference>
<dbReference type="GO" id="GO:0043190">
    <property type="term" value="C:ATP-binding cassette (ABC) transporter complex"/>
    <property type="evidence" value="ECO:0007669"/>
    <property type="project" value="InterPro"/>
</dbReference>
<dbReference type="PANTHER" id="PTHR30290:SF10">
    <property type="entry name" value="PERIPLASMIC OLIGOPEPTIDE-BINDING PROTEIN-RELATED"/>
    <property type="match status" value="1"/>
</dbReference>
<evidence type="ECO:0000256" key="4">
    <source>
        <dbReference type="ARBA" id="ARBA00022729"/>
    </source>
</evidence>
<proteinExistence type="inferred from homology"/>
<organism evidence="6 7">
    <name type="scientific">Sphingobium cupriresistens LL01</name>
    <dbReference type="NCBI Taxonomy" id="1420583"/>
    <lineage>
        <taxon>Bacteria</taxon>
        <taxon>Pseudomonadati</taxon>
        <taxon>Pseudomonadota</taxon>
        <taxon>Alphaproteobacteria</taxon>
        <taxon>Sphingomonadales</taxon>
        <taxon>Sphingomonadaceae</taxon>
        <taxon>Sphingobium</taxon>
    </lineage>
</organism>
<dbReference type="Gene3D" id="3.10.105.10">
    <property type="entry name" value="Dipeptide-binding Protein, Domain 3"/>
    <property type="match status" value="1"/>
</dbReference>
<dbReference type="SUPFAM" id="SSF53850">
    <property type="entry name" value="Periplasmic binding protein-like II"/>
    <property type="match status" value="1"/>
</dbReference>
<dbReference type="InterPro" id="IPR039424">
    <property type="entry name" value="SBP_5"/>
</dbReference>
<dbReference type="CDD" id="cd08503">
    <property type="entry name" value="PBP2_NikA_DppA_OppA_like_17"/>
    <property type="match status" value="1"/>
</dbReference>
<dbReference type="GO" id="GO:0030288">
    <property type="term" value="C:outer membrane-bounded periplasmic space"/>
    <property type="evidence" value="ECO:0007669"/>
    <property type="project" value="UniProtKB-ARBA"/>
</dbReference>
<evidence type="ECO:0000313" key="7">
    <source>
        <dbReference type="Proteomes" id="UP000052232"/>
    </source>
</evidence>
<dbReference type="PROSITE" id="PS51318">
    <property type="entry name" value="TAT"/>
    <property type="match status" value="1"/>
</dbReference>
<dbReference type="GO" id="GO:1904680">
    <property type="term" value="F:peptide transmembrane transporter activity"/>
    <property type="evidence" value="ECO:0007669"/>
    <property type="project" value="TreeGrafter"/>
</dbReference>
<dbReference type="PANTHER" id="PTHR30290">
    <property type="entry name" value="PERIPLASMIC BINDING COMPONENT OF ABC TRANSPORTER"/>
    <property type="match status" value="1"/>
</dbReference>
<comment type="subcellular location">
    <subcellularLocation>
        <location evidence="1">Periplasm</location>
    </subcellularLocation>
</comment>
<dbReference type="PATRIC" id="fig|1420583.3.peg.4267"/>
<dbReference type="AlphaFoldDB" id="A0A0J7XM12"/>
<gene>
    <name evidence="6" type="ORF">V473_22270</name>
</gene>
<comment type="similarity">
    <text evidence="2">Belongs to the bacterial solute-binding protein 5 family.</text>
</comment>
<comment type="caution">
    <text evidence="6">The sequence shown here is derived from an EMBL/GenBank/DDBJ whole genome shotgun (WGS) entry which is preliminary data.</text>
</comment>
<dbReference type="InterPro" id="IPR006311">
    <property type="entry name" value="TAT_signal"/>
</dbReference>